<organism evidence="1 2">
    <name type="scientific">Segetibacter aerophilus</name>
    <dbReference type="NCBI Taxonomy" id="670293"/>
    <lineage>
        <taxon>Bacteria</taxon>
        <taxon>Pseudomonadati</taxon>
        <taxon>Bacteroidota</taxon>
        <taxon>Chitinophagia</taxon>
        <taxon>Chitinophagales</taxon>
        <taxon>Chitinophagaceae</taxon>
        <taxon>Segetibacter</taxon>
    </lineage>
</organism>
<accession>A0A512BJG2</accession>
<evidence type="ECO:0000313" key="1">
    <source>
        <dbReference type="EMBL" id="GEO12109.1"/>
    </source>
</evidence>
<dbReference type="RefSeq" id="WP_147206236.1">
    <property type="nucleotide sequence ID" value="NZ_BJYT01000039.1"/>
</dbReference>
<dbReference type="Proteomes" id="UP000321513">
    <property type="component" value="Unassembled WGS sequence"/>
</dbReference>
<reference evidence="1 2" key="1">
    <citation type="submission" date="2019-07" db="EMBL/GenBank/DDBJ databases">
        <title>Whole genome shotgun sequence of Segetibacter aerophilus NBRC 106135.</title>
        <authorList>
            <person name="Hosoyama A."/>
            <person name="Uohara A."/>
            <person name="Ohji S."/>
            <person name="Ichikawa N."/>
        </authorList>
    </citation>
    <scope>NUCLEOTIDE SEQUENCE [LARGE SCALE GENOMIC DNA]</scope>
    <source>
        <strain evidence="1 2">NBRC 106135</strain>
    </source>
</reference>
<evidence type="ECO:0000313" key="2">
    <source>
        <dbReference type="Proteomes" id="UP000321513"/>
    </source>
</evidence>
<comment type="caution">
    <text evidence="1">The sequence shown here is derived from an EMBL/GenBank/DDBJ whole genome shotgun (WGS) entry which is preliminary data.</text>
</comment>
<protein>
    <submittedName>
        <fullName evidence="1">Uncharacterized protein</fullName>
    </submittedName>
</protein>
<dbReference type="AlphaFoldDB" id="A0A512BJG2"/>
<dbReference type="EMBL" id="BJYT01000039">
    <property type="protein sequence ID" value="GEO12109.1"/>
    <property type="molecule type" value="Genomic_DNA"/>
</dbReference>
<name>A0A512BJG2_9BACT</name>
<gene>
    <name evidence="1" type="ORF">SAE01_46050</name>
</gene>
<proteinExistence type="predicted"/>
<keyword evidence="2" id="KW-1185">Reference proteome</keyword>
<sequence>MDKKIILKTANINYCHSKINAQKQILLHGNGPTEGLNKKTNGETFARPETIWEVTVDNEKS</sequence>